<dbReference type="Pfam" id="PF05618">
    <property type="entry name" value="Zn_protease"/>
    <property type="match status" value="1"/>
</dbReference>
<dbReference type="InterPro" id="IPR008503">
    <property type="entry name" value="Asp_endopeptidase"/>
</dbReference>
<keyword evidence="1" id="KW-0732">Signal</keyword>
<dbReference type="PROSITE" id="PS51257">
    <property type="entry name" value="PROKAR_LIPOPROTEIN"/>
    <property type="match status" value="1"/>
</dbReference>
<evidence type="ECO:0000313" key="3">
    <source>
        <dbReference type="EMBL" id="GAA5524999.1"/>
    </source>
</evidence>
<gene>
    <name evidence="3" type="ORF">Maes01_01559</name>
</gene>
<dbReference type="PANTHER" id="PTHR38037">
    <property type="entry name" value="ZN_PROTEASE DOMAIN-CONTAINING PROTEIN"/>
    <property type="match status" value="1"/>
</dbReference>
<dbReference type="PANTHER" id="PTHR38037:SF2">
    <property type="entry name" value="ATP-DEPENDENT ZINC PROTEASE DOMAIN-CONTAINING PROTEIN-RELATED"/>
    <property type="match status" value="1"/>
</dbReference>
<feature type="chain" id="PRO_5045275696" description="Retropepsin-like aspartic endopeptidase domain-containing protein" evidence="1">
    <location>
        <begin position="23"/>
        <end position="232"/>
    </location>
</feature>
<reference evidence="3 4" key="1">
    <citation type="submission" date="2024-02" db="EMBL/GenBank/DDBJ databases">
        <title>Microbulbifer aestuariivivens NBRC 112533.</title>
        <authorList>
            <person name="Ichikawa N."/>
            <person name="Katano-Makiyama Y."/>
            <person name="Hidaka K."/>
        </authorList>
    </citation>
    <scope>NUCLEOTIDE SEQUENCE [LARGE SCALE GENOMIC DNA]</scope>
    <source>
        <strain evidence="3 4">NBRC 112533</strain>
    </source>
</reference>
<evidence type="ECO:0000313" key="4">
    <source>
        <dbReference type="Proteomes" id="UP001408594"/>
    </source>
</evidence>
<name>A0ABP9WPD2_9GAMM</name>
<protein>
    <recommendedName>
        <fullName evidence="2">Retropepsin-like aspartic endopeptidase domain-containing protein</fullName>
    </recommendedName>
</protein>
<keyword evidence="4" id="KW-1185">Reference proteome</keyword>
<dbReference type="RefSeq" id="WP_345550322.1">
    <property type="nucleotide sequence ID" value="NZ_BAABRT010000010.1"/>
</dbReference>
<feature type="domain" description="Retropepsin-like aspartic endopeptidase" evidence="2">
    <location>
        <begin position="87"/>
        <end position="224"/>
    </location>
</feature>
<proteinExistence type="predicted"/>
<dbReference type="Proteomes" id="UP001408594">
    <property type="component" value="Unassembled WGS sequence"/>
</dbReference>
<evidence type="ECO:0000259" key="2">
    <source>
        <dbReference type="Pfam" id="PF05618"/>
    </source>
</evidence>
<organism evidence="3 4">
    <name type="scientific">Microbulbifer aestuariivivens</name>
    <dbReference type="NCBI Taxonomy" id="1908308"/>
    <lineage>
        <taxon>Bacteria</taxon>
        <taxon>Pseudomonadati</taxon>
        <taxon>Pseudomonadota</taxon>
        <taxon>Gammaproteobacteria</taxon>
        <taxon>Cellvibrionales</taxon>
        <taxon>Microbulbiferaceae</taxon>
        <taxon>Microbulbifer</taxon>
    </lineage>
</organism>
<accession>A0ABP9WPD2</accession>
<dbReference type="SUPFAM" id="SSF50630">
    <property type="entry name" value="Acid proteases"/>
    <property type="match status" value="1"/>
</dbReference>
<dbReference type="InterPro" id="IPR021109">
    <property type="entry name" value="Peptidase_aspartic_dom_sf"/>
</dbReference>
<dbReference type="EMBL" id="BAABRT010000010">
    <property type="protein sequence ID" value="GAA5524999.1"/>
    <property type="molecule type" value="Genomic_DNA"/>
</dbReference>
<comment type="caution">
    <text evidence="3">The sequence shown here is derived from an EMBL/GenBank/DDBJ whole genome shotgun (WGS) entry which is preliminary data.</text>
</comment>
<sequence length="232" mass="25283">MRTSPLVLLLLVPLLGGCGALHFPWQTSTQAGTGTPTENAASMDAPQQCPPVEEAVCTEPQVKIVERVIERTLEKVVEVPVAEDKLVLGSVEVVAIEPAGLLLESLIDTGAPTSSLSVSELTPFERDGKEWVRFKVAAGNDRGPVQNPVTLELPVKRYVRVARPGFGAQRRPVVMMSLTLGEVTHMVEVNLTDRSSLNYRLLVGRNYLKDAAVVDVSRRRVQGQPRPAQPNY</sequence>
<evidence type="ECO:0000256" key="1">
    <source>
        <dbReference type="SAM" id="SignalP"/>
    </source>
</evidence>
<feature type="signal peptide" evidence="1">
    <location>
        <begin position="1"/>
        <end position="22"/>
    </location>
</feature>
<dbReference type="Gene3D" id="2.40.70.10">
    <property type="entry name" value="Acid Proteases"/>
    <property type="match status" value="1"/>
</dbReference>